<reference evidence="3" key="1">
    <citation type="journal article" date="2017" name="Proc. Natl. Acad. Sci. U.S.A.">
        <title>Simulation of Deepwater Horizon oil plume reveals substrate specialization within a complex community of hydrocarbon degraders.</title>
        <authorList>
            <person name="Hu P."/>
            <person name="Dubinsky E.A."/>
            <person name="Probst A.J."/>
            <person name="Wang J."/>
            <person name="Sieber C.M.K."/>
            <person name="Tom L.M."/>
            <person name="Gardinali P."/>
            <person name="Banfield J.F."/>
            <person name="Atlas R.M."/>
            <person name="Andersen G.L."/>
        </authorList>
    </citation>
    <scope>NUCLEOTIDE SEQUENCE [LARGE SCALE GENOMIC DNA]</scope>
</reference>
<evidence type="ECO:0000313" key="3">
    <source>
        <dbReference type="Proteomes" id="UP000243053"/>
    </source>
</evidence>
<proteinExistence type="predicted"/>
<feature type="region of interest" description="Disordered" evidence="1">
    <location>
        <begin position="1"/>
        <end position="21"/>
    </location>
</feature>
<dbReference type="NCBIfam" id="NF045643">
    <property type="entry name" value="ImmsucRedBhcD"/>
    <property type="match status" value="1"/>
</dbReference>
<dbReference type="Gene3D" id="3.40.50.720">
    <property type="entry name" value="NAD(P)-binding Rossmann-like Domain"/>
    <property type="match status" value="1"/>
</dbReference>
<evidence type="ECO:0000256" key="1">
    <source>
        <dbReference type="SAM" id="MobiDB-lite"/>
    </source>
</evidence>
<accession>A0A1Y5DZ54</accession>
<gene>
    <name evidence="2" type="ORF">A9Q75_17130</name>
</gene>
<dbReference type="PANTHER" id="PTHR13812:SF19">
    <property type="entry name" value="KETIMINE REDUCTASE MU-CRYSTALLIN"/>
    <property type="match status" value="1"/>
</dbReference>
<sequence length="345" mass="36924">MSDSKENHSPENNSQKNSLPVNKGVSVVSEAVCQEVMGRADAFTAVENVFSAMAKNTAYNFPVIREAIGHADALYGFKSGFDRDGMVLGLKSGGYWPGNVQKDLTNHQSTVILFDPDTGQLKSLVGGNYLTAVRTAASSAVSIAHLARKDSKVLGMVGAGHQSTFQLRAAVEQRNFEKIVCWNFHPEQIPKLAAVAEELGLPFESVTREELCAQADVIITITSAFEALIDKDWIKPGTHIACMGTDTIGKQEVDAKLLTVAKVFTDELAQSITLGEAQHAIAQKLIQQSDIVPIGEVINGTKTGRTSAEDITLFDGTGVGLQDLAVASVAVELAEAKGKVTYFNL</sequence>
<dbReference type="Pfam" id="PF02423">
    <property type="entry name" value="OCD_Mu_crystall"/>
    <property type="match status" value="1"/>
</dbReference>
<dbReference type="PANTHER" id="PTHR13812">
    <property type="entry name" value="KETIMINE REDUCTASE MU-CRYSTALLIN"/>
    <property type="match status" value="1"/>
</dbReference>
<dbReference type="GO" id="GO:0005737">
    <property type="term" value="C:cytoplasm"/>
    <property type="evidence" value="ECO:0007669"/>
    <property type="project" value="TreeGrafter"/>
</dbReference>
<dbReference type="EMBL" id="MAAF01000106">
    <property type="protein sequence ID" value="OUR75822.1"/>
    <property type="molecule type" value="Genomic_DNA"/>
</dbReference>
<feature type="compositionally biased region" description="Polar residues" evidence="1">
    <location>
        <begin position="10"/>
        <end position="20"/>
    </location>
</feature>
<dbReference type="InterPro" id="IPR036291">
    <property type="entry name" value="NAD(P)-bd_dom_sf"/>
</dbReference>
<dbReference type="Gene3D" id="3.30.1780.10">
    <property type="entry name" value="ornithine cyclodeaminase, domain 1"/>
    <property type="match status" value="1"/>
</dbReference>
<organism evidence="2 3">
    <name type="scientific">Colwellia psychrerythraea</name>
    <name type="common">Vibrio psychroerythus</name>
    <dbReference type="NCBI Taxonomy" id="28229"/>
    <lineage>
        <taxon>Bacteria</taxon>
        <taxon>Pseudomonadati</taxon>
        <taxon>Pseudomonadota</taxon>
        <taxon>Gammaproteobacteria</taxon>
        <taxon>Alteromonadales</taxon>
        <taxon>Colwelliaceae</taxon>
        <taxon>Colwellia</taxon>
    </lineage>
</organism>
<comment type="caution">
    <text evidence="2">The sequence shown here is derived from an EMBL/GenBank/DDBJ whole genome shotgun (WGS) entry which is preliminary data.</text>
</comment>
<dbReference type="Proteomes" id="UP000243053">
    <property type="component" value="Unassembled WGS sequence"/>
</dbReference>
<evidence type="ECO:0000313" key="2">
    <source>
        <dbReference type="EMBL" id="OUR75822.1"/>
    </source>
</evidence>
<dbReference type="InterPro" id="IPR023401">
    <property type="entry name" value="ODC_N"/>
</dbReference>
<dbReference type="InterPro" id="IPR054860">
    <property type="entry name" value="BhcD-like"/>
</dbReference>
<dbReference type="SUPFAM" id="SSF51735">
    <property type="entry name" value="NAD(P)-binding Rossmann-fold domains"/>
    <property type="match status" value="1"/>
</dbReference>
<dbReference type="PIRSF" id="PIRSF001439">
    <property type="entry name" value="CryM"/>
    <property type="match status" value="1"/>
</dbReference>
<dbReference type="AlphaFoldDB" id="A0A1Y5DZ54"/>
<protein>
    <submittedName>
        <fullName evidence="2">Ornithine cyclodeaminase</fullName>
    </submittedName>
</protein>
<name>A0A1Y5DZ54_COLPS</name>
<dbReference type="InterPro" id="IPR003462">
    <property type="entry name" value="ODC_Mu_crystall"/>
</dbReference>